<dbReference type="PANTHER" id="PTHR34300">
    <property type="entry name" value="QUEUOSINE PRECURSOR TRANSPORTER-RELATED"/>
    <property type="match status" value="1"/>
</dbReference>
<organism evidence="3 4">
    <name type="scientific">Vibrio jasicida</name>
    <dbReference type="NCBI Taxonomy" id="766224"/>
    <lineage>
        <taxon>Bacteria</taxon>
        <taxon>Pseudomonadati</taxon>
        <taxon>Pseudomonadota</taxon>
        <taxon>Gammaproteobacteria</taxon>
        <taxon>Vibrionales</taxon>
        <taxon>Vibrionaceae</taxon>
        <taxon>Vibrio</taxon>
    </lineage>
</organism>
<dbReference type="InterPro" id="IPR003744">
    <property type="entry name" value="YhhQ"/>
</dbReference>
<dbReference type="NCBIfam" id="TIGR00697">
    <property type="entry name" value="queuosine precursor transporter"/>
    <property type="match status" value="1"/>
</dbReference>
<comment type="caution">
    <text evidence="3">The sequence shown here is derived from an EMBL/GenBank/DDBJ whole genome shotgun (WGS) entry which is preliminary data.</text>
</comment>
<feature type="transmembrane region" description="Helical" evidence="2">
    <location>
        <begin position="139"/>
        <end position="156"/>
    </location>
</feature>
<gene>
    <name evidence="3" type="ORF">THF1A12_810005</name>
</gene>
<protein>
    <recommendedName>
        <fullName evidence="1">Queuosine precursor transporter</fullName>
    </recommendedName>
</protein>
<dbReference type="EMBL" id="CAKMUD010000140">
    <property type="protein sequence ID" value="CAH1603840.1"/>
    <property type="molecule type" value="Genomic_DNA"/>
</dbReference>
<name>A0AAU9QZL6_9VIBR</name>
<evidence type="ECO:0000313" key="3">
    <source>
        <dbReference type="EMBL" id="CAH1603840.1"/>
    </source>
</evidence>
<sequence length="278" mass="32527">MKLSIYKIDKNKIEYSDERGKEFKSSLQFIVESQMIEYFENEDKLKICSLYKDNYESDLVIETGLWGGMSIYKVNNMAYLSILRCMFYMCMIMSVLLAPREVEILGMNQPGGIVFFCLSFLFIDTICQSYGYYSARKTLWINALLMFSSGALIYVSSNLPAISNDEHYQKVVFGGMVKLCFINGICSLIADQINALVFRRIKYITRNKALWLRSIFSTIISQFFFTILWISFFKYEKLLDIDTYLFIVSNFQIKVIFSVALIPMLYFTTNYLSKRIKF</sequence>
<dbReference type="Proteomes" id="UP001295462">
    <property type="component" value="Unassembled WGS sequence"/>
</dbReference>
<dbReference type="Pfam" id="PF02592">
    <property type="entry name" value="Vut_1"/>
    <property type="match status" value="1"/>
</dbReference>
<feature type="transmembrane region" description="Helical" evidence="2">
    <location>
        <begin position="78"/>
        <end position="98"/>
    </location>
</feature>
<dbReference type="PANTHER" id="PTHR34300:SF2">
    <property type="entry name" value="QUEUOSINE PRECURSOR TRANSPORTER-RELATED"/>
    <property type="match status" value="1"/>
</dbReference>
<dbReference type="RefSeq" id="WP_409590529.1">
    <property type="nucleotide sequence ID" value="NZ_CAKMTZ010000157.1"/>
</dbReference>
<evidence type="ECO:0000256" key="1">
    <source>
        <dbReference type="NCBIfam" id="TIGR00697"/>
    </source>
</evidence>
<accession>A0AAU9QZL6</accession>
<keyword evidence="2" id="KW-1133">Transmembrane helix</keyword>
<evidence type="ECO:0000313" key="4">
    <source>
        <dbReference type="Proteomes" id="UP001295462"/>
    </source>
</evidence>
<dbReference type="AlphaFoldDB" id="A0AAU9QZL6"/>
<keyword evidence="2" id="KW-0472">Membrane</keyword>
<feature type="transmembrane region" description="Helical" evidence="2">
    <location>
        <begin position="210"/>
        <end position="232"/>
    </location>
</feature>
<evidence type="ECO:0000256" key="2">
    <source>
        <dbReference type="SAM" id="Phobius"/>
    </source>
</evidence>
<feature type="transmembrane region" description="Helical" evidence="2">
    <location>
        <begin position="244"/>
        <end position="267"/>
    </location>
</feature>
<feature type="transmembrane region" description="Helical" evidence="2">
    <location>
        <begin position="110"/>
        <end position="127"/>
    </location>
</feature>
<reference evidence="3" key="1">
    <citation type="submission" date="2022-01" db="EMBL/GenBank/DDBJ databases">
        <authorList>
            <person name="Lagorce A."/>
        </authorList>
    </citation>
    <scope>NUCLEOTIDE SEQUENCE</scope>
    <source>
        <strain evidence="3">Th15_F1_A12</strain>
    </source>
</reference>
<proteinExistence type="predicted"/>
<feature type="transmembrane region" description="Helical" evidence="2">
    <location>
        <begin position="176"/>
        <end position="198"/>
    </location>
</feature>
<keyword evidence="2" id="KW-0812">Transmembrane</keyword>